<evidence type="ECO:0000256" key="6">
    <source>
        <dbReference type="SAM" id="Phobius"/>
    </source>
</evidence>
<keyword evidence="3 6" id="KW-1133">Transmembrane helix</keyword>
<reference evidence="7" key="2">
    <citation type="submission" date="2020-09" db="EMBL/GenBank/DDBJ databases">
        <authorList>
            <person name="Sun Q."/>
            <person name="Zhou Y."/>
        </authorList>
    </citation>
    <scope>NUCLEOTIDE SEQUENCE</scope>
    <source>
        <strain evidence="7">CGMCC 1.15493</strain>
    </source>
</reference>
<dbReference type="PANTHER" id="PTHR20855:SF3">
    <property type="entry name" value="LD03007P"/>
    <property type="match status" value="1"/>
</dbReference>
<reference evidence="7" key="1">
    <citation type="journal article" date="2014" name="Int. J. Syst. Evol. Microbiol.">
        <title>Complete genome sequence of Corynebacterium casei LMG S-19264T (=DSM 44701T), isolated from a smear-ripened cheese.</title>
        <authorList>
            <consortium name="US DOE Joint Genome Institute (JGI-PGF)"/>
            <person name="Walter F."/>
            <person name="Albersmeier A."/>
            <person name="Kalinowski J."/>
            <person name="Ruckert C."/>
        </authorList>
    </citation>
    <scope>NUCLEOTIDE SEQUENCE</scope>
    <source>
        <strain evidence="7">CGMCC 1.15493</strain>
    </source>
</reference>
<dbReference type="PANTHER" id="PTHR20855">
    <property type="entry name" value="ADIPOR/PROGESTIN RECEPTOR-RELATED"/>
    <property type="match status" value="1"/>
</dbReference>
<keyword evidence="5" id="KW-0862">Zinc</keyword>
<feature type="transmembrane region" description="Helical" evidence="6">
    <location>
        <begin position="109"/>
        <end position="129"/>
    </location>
</feature>
<dbReference type="GO" id="GO:0016020">
    <property type="term" value="C:membrane"/>
    <property type="evidence" value="ECO:0007669"/>
    <property type="project" value="UniProtKB-SubCell"/>
</dbReference>
<dbReference type="GO" id="GO:0003677">
    <property type="term" value="F:DNA binding"/>
    <property type="evidence" value="ECO:0007669"/>
    <property type="project" value="UniProtKB-KW"/>
</dbReference>
<dbReference type="GO" id="GO:0046872">
    <property type="term" value="F:metal ion binding"/>
    <property type="evidence" value="ECO:0007669"/>
    <property type="project" value="UniProtKB-KW"/>
</dbReference>
<evidence type="ECO:0000256" key="5">
    <source>
        <dbReference type="PIRSR" id="PIRSR604254-1"/>
    </source>
</evidence>
<dbReference type="InterPro" id="IPR004254">
    <property type="entry name" value="AdipoR/HlyIII-related"/>
</dbReference>
<dbReference type="RefSeq" id="WP_188850213.1">
    <property type="nucleotide sequence ID" value="NZ_BMJJ01000003.1"/>
</dbReference>
<evidence type="ECO:0000256" key="2">
    <source>
        <dbReference type="ARBA" id="ARBA00022692"/>
    </source>
</evidence>
<name>A0A917D8R8_9HYPH</name>
<dbReference type="Pfam" id="PF03006">
    <property type="entry name" value="HlyIII"/>
    <property type="match status" value="1"/>
</dbReference>
<dbReference type="EMBL" id="BMJJ01000003">
    <property type="protein sequence ID" value="GGD15406.1"/>
    <property type="molecule type" value="Genomic_DNA"/>
</dbReference>
<evidence type="ECO:0000256" key="3">
    <source>
        <dbReference type="ARBA" id="ARBA00022989"/>
    </source>
</evidence>
<evidence type="ECO:0000313" key="8">
    <source>
        <dbReference type="Proteomes" id="UP000613160"/>
    </source>
</evidence>
<evidence type="ECO:0000313" key="7">
    <source>
        <dbReference type="EMBL" id="GGD15406.1"/>
    </source>
</evidence>
<organism evidence="7 8">
    <name type="scientific">Aureimonas glaciei</name>
    <dbReference type="NCBI Taxonomy" id="1776957"/>
    <lineage>
        <taxon>Bacteria</taxon>
        <taxon>Pseudomonadati</taxon>
        <taxon>Pseudomonadota</taxon>
        <taxon>Alphaproteobacteria</taxon>
        <taxon>Hyphomicrobiales</taxon>
        <taxon>Aurantimonadaceae</taxon>
        <taxon>Aureimonas</taxon>
    </lineage>
</organism>
<keyword evidence="7" id="KW-0238">DNA-binding</keyword>
<sequence length="215" mass="23865">MRRDRGGEFHWPYSVAELWADGVVHVLGVVLALAGAVVFFVVMSGRASAVELSTCGVYLATLVLSIAASAAYNVWPVSRTKWLLRRLDHSAIFLLIAGTYTPFIAKMGLWWMLAGVWTVAAIGVFLKLFRPGRYDRLAILLYLALGWSGIVTYEHMVESLPPSVRELILAGGVVYSLGVVFHVWEKLRFQNAIWHGFVLVAASIHFVAVWFSITV</sequence>
<dbReference type="Proteomes" id="UP000613160">
    <property type="component" value="Unassembled WGS sequence"/>
</dbReference>
<proteinExistence type="predicted"/>
<keyword evidence="5" id="KW-0479">Metal-binding</keyword>
<feature type="transmembrane region" description="Helical" evidence="6">
    <location>
        <begin position="192"/>
        <end position="213"/>
    </location>
</feature>
<comment type="caution">
    <text evidence="7">The sequence shown here is derived from an EMBL/GenBank/DDBJ whole genome shotgun (WGS) entry which is preliminary data.</text>
</comment>
<gene>
    <name evidence="7" type="ORF">GCM10011335_17770</name>
</gene>
<accession>A0A917D8R8</accession>
<evidence type="ECO:0000256" key="4">
    <source>
        <dbReference type="ARBA" id="ARBA00023136"/>
    </source>
</evidence>
<feature type="binding site" evidence="5">
    <location>
        <position position="195"/>
    </location>
    <ligand>
        <name>Zn(2+)</name>
        <dbReference type="ChEBI" id="CHEBI:29105"/>
    </ligand>
</feature>
<feature type="transmembrane region" description="Helical" evidence="6">
    <location>
        <begin position="21"/>
        <end position="44"/>
    </location>
</feature>
<dbReference type="AlphaFoldDB" id="A0A917D8R8"/>
<comment type="subcellular location">
    <subcellularLocation>
        <location evidence="1">Membrane</location>
        <topology evidence="1">Multi-pass membrane protein</topology>
    </subcellularLocation>
</comment>
<feature type="transmembrane region" description="Helical" evidence="6">
    <location>
        <begin position="56"/>
        <end position="75"/>
    </location>
</feature>
<feature type="transmembrane region" description="Helical" evidence="6">
    <location>
        <begin position="167"/>
        <end position="185"/>
    </location>
</feature>
<evidence type="ECO:0000256" key="1">
    <source>
        <dbReference type="ARBA" id="ARBA00004141"/>
    </source>
</evidence>
<keyword evidence="8" id="KW-1185">Reference proteome</keyword>
<feature type="transmembrane region" description="Helical" evidence="6">
    <location>
        <begin position="136"/>
        <end position="155"/>
    </location>
</feature>
<keyword evidence="4 6" id="KW-0472">Membrane</keyword>
<keyword evidence="2 6" id="KW-0812">Transmembrane</keyword>
<protein>
    <submittedName>
        <fullName evidence="7">DNA-binding protein</fullName>
    </submittedName>
</protein>